<reference evidence="1" key="1">
    <citation type="submission" date="2022-03" db="EMBL/GenBank/DDBJ databases">
        <authorList>
            <person name="Martin H S."/>
        </authorList>
    </citation>
    <scope>NUCLEOTIDE SEQUENCE</scope>
</reference>
<gene>
    <name evidence="1" type="ORF">IPOD504_LOCUS15484</name>
</gene>
<keyword evidence="2" id="KW-1185">Reference proteome</keyword>
<evidence type="ECO:0000313" key="2">
    <source>
        <dbReference type="Proteomes" id="UP000837857"/>
    </source>
</evidence>
<feature type="non-terminal residue" evidence="1">
    <location>
        <position position="1"/>
    </location>
</feature>
<dbReference type="Proteomes" id="UP000837857">
    <property type="component" value="Chromosome 7"/>
</dbReference>
<name>A0ABN8J7F5_9NEOP</name>
<sequence length="208" mass="23617">MQPVDATRADPKAARRSTVAPMRPQQRLKWARTSFKRVVLFPKIARRTDPAGLSRTPAEWFGCWFKPPTVAIWGDIVLEKVVCVQARFEGYYLQANMFMLFGWSQRETVDGETVLAAPSRLISRKFMSRSISGGCGTRVNLPDATPLRPPPPHRACTGNVLAGKLRDTRKRNQHGPITHGNYSRRALNELSLFARTALWRWSFRVAVR</sequence>
<accession>A0ABN8J7F5</accession>
<protein>
    <submittedName>
        <fullName evidence="1">Uncharacterized protein</fullName>
    </submittedName>
</protein>
<organism evidence="1 2">
    <name type="scientific">Iphiclides podalirius</name>
    <name type="common">scarce swallowtail</name>
    <dbReference type="NCBI Taxonomy" id="110791"/>
    <lineage>
        <taxon>Eukaryota</taxon>
        <taxon>Metazoa</taxon>
        <taxon>Ecdysozoa</taxon>
        <taxon>Arthropoda</taxon>
        <taxon>Hexapoda</taxon>
        <taxon>Insecta</taxon>
        <taxon>Pterygota</taxon>
        <taxon>Neoptera</taxon>
        <taxon>Endopterygota</taxon>
        <taxon>Lepidoptera</taxon>
        <taxon>Glossata</taxon>
        <taxon>Ditrysia</taxon>
        <taxon>Papilionoidea</taxon>
        <taxon>Papilionidae</taxon>
        <taxon>Papilioninae</taxon>
        <taxon>Iphiclides</taxon>
    </lineage>
</organism>
<dbReference type="EMBL" id="OW152819">
    <property type="protein sequence ID" value="CAH2073102.1"/>
    <property type="molecule type" value="Genomic_DNA"/>
</dbReference>
<proteinExistence type="predicted"/>
<evidence type="ECO:0000313" key="1">
    <source>
        <dbReference type="EMBL" id="CAH2073102.1"/>
    </source>
</evidence>